<dbReference type="Pfam" id="PF01809">
    <property type="entry name" value="YidD"/>
    <property type="match status" value="1"/>
</dbReference>
<dbReference type="AlphaFoldDB" id="A0A9D1GDI1"/>
<dbReference type="GO" id="GO:0016788">
    <property type="term" value="F:hydrolase activity, acting on ester bonds"/>
    <property type="evidence" value="ECO:0007669"/>
    <property type="project" value="InterPro"/>
</dbReference>
<dbReference type="InterPro" id="IPR001130">
    <property type="entry name" value="TatD-like"/>
</dbReference>
<dbReference type="PANTHER" id="PTHR33383">
    <property type="entry name" value="MEMBRANE PROTEIN INSERTION EFFICIENCY FACTOR-RELATED"/>
    <property type="match status" value="1"/>
</dbReference>
<comment type="subcellular location">
    <subcellularLocation>
        <location evidence="1">Cell membrane</location>
        <topology evidence="1">Peripheral membrane protein</topology>
        <orientation evidence="1">Cytoplasmic side</orientation>
    </subcellularLocation>
</comment>
<reference evidence="2" key="1">
    <citation type="submission" date="2020-10" db="EMBL/GenBank/DDBJ databases">
        <authorList>
            <person name="Gilroy R."/>
        </authorList>
    </citation>
    <scope>NUCLEOTIDE SEQUENCE</scope>
    <source>
        <strain evidence="2">21143</strain>
    </source>
</reference>
<organism evidence="2 3">
    <name type="scientific">Candidatus Caccoplasma intestinavium</name>
    <dbReference type="NCBI Taxonomy" id="2840716"/>
    <lineage>
        <taxon>Bacteria</taxon>
        <taxon>Pseudomonadati</taxon>
        <taxon>Bacteroidota</taxon>
        <taxon>Bacteroidia</taxon>
        <taxon>Bacteroidales</taxon>
        <taxon>Bacteroidaceae</taxon>
        <taxon>Bacteroidaceae incertae sedis</taxon>
        <taxon>Candidatus Caccoplasma</taxon>
    </lineage>
</organism>
<proteinExistence type="inferred from homology"/>
<dbReference type="NCBIfam" id="TIGR00278">
    <property type="entry name" value="membrane protein insertion efficiency factor YidD"/>
    <property type="match status" value="1"/>
</dbReference>
<dbReference type="InterPro" id="IPR002696">
    <property type="entry name" value="Membr_insert_effic_factor_YidD"/>
</dbReference>
<dbReference type="Gene3D" id="3.20.20.140">
    <property type="entry name" value="Metal-dependent hydrolases"/>
    <property type="match status" value="1"/>
</dbReference>
<dbReference type="GO" id="GO:0005886">
    <property type="term" value="C:plasma membrane"/>
    <property type="evidence" value="ECO:0007669"/>
    <property type="project" value="UniProtKB-SubCell"/>
</dbReference>
<reference evidence="2" key="2">
    <citation type="journal article" date="2021" name="PeerJ">
        <title>Extensive microbial diversity within the chicken gut microbiome revealed by metagenomics and culture.</title>
        <authorList>
            <person name="Gilroy R."/>
            <person name="Ravi A."/>
            <person name="Getino M."/>
            <person name="Pursley I."/>
            <person name="Horton D.L."/>
            <person name="Alikhan N.F."/>
            <person name="Baker D."/>
            <person name="Gharbi K."/>
            <person name="Hall N."/>
            <person name="Watson M."/>
            <person name="Adriaenssens E.M."/>
            <person name="Foster-Nyarko E."/>
            <person name="Jarju S."/>
            <person name="Secka A."/>
            <person name="Antonio M."/>
            <person name="Oren A."/>
            <person name="Chaudhuri R.R."/>
            <person name="La Ragione R."/>
            <person name="Hildebrand F."/>
            <person name="Pallen M.J."/>
        </authorList>
    </citation>
    <scope>NUCLEOTIDE SEQUENCE</scope>
    <source>
        <strain evidence="2">21143</strain>
    </source>
</reference>
<comment type="caution">
    <text evidence="2">The sequence shown here is derived from an EMBL/GenBank/DDBJ whole genome shotgun (WGS) entry which is preliminary data.</text>
</comment>
<gene>
    <name evidence="2" type="primary">yidD</name>
    <name evidence="2" type="ORF">IAD06_00760</name>
</gene>
<evidence type="ECO:0000313" key="3">
    <source>
        <dbReference type="Proteomes" id="UP000886722"/>
    </source>
</evidence>
<dbReference type="Proteomes" id="UP000886722">
    <property type="component" value="Unassembled WGS sequence"/>
</dbReference>
<dbReference type="EMBL" id="DVKT01000005">
    <property type="protein sequence ID" value="HIT38557.1"/>
    <property type="molecule type" value="Genomic_DNA"/>
</dbReference>
<dbReference type="Pfam" id="PF01026">
    <property type="entry name" value="TatD_DNase"/>
    <property type="match status" value="1"/>
</dbReference>
<comment type="function">
    <text evidence="1">Could be involved in insertion of integral membrane proteins into the membrane.</text>
</comment>
<dbReference type="HAMAP" id="MF_00386">
    <property type="entry name" value="UPF0161_YidD"/>
    <property type="match status" value="1"/>
</dbReference>
<dbReference type="PANTHER" id="PTHR33383:SF1">
    <property type="entry name" value="MEMBRANE PROTEIN INSERTION EFFICIENCY FACTOR-RELATED"/>
    <property type="match status" value="1"/>
</dbReference>
<protein>
    <recommendedName>
        <fullName evidence="1">Putative membrane protein insertion efficiency factor</fullName>
    </recommendedName>
</protein>
<dbReference type="SMART" id="SM01234">
    <property type="entry name" value="Haemolytic"/>
    <property type="match status" value="1"/>
</dbReference>
<sequence>MLRFVKKLLSSFLLLPIYFYRACISPLKPPSCRYVPTCSQYAIDAIRLHGPGLGLWLAVKRIARCNPWGGSGYDPVPSIIRYDIHTHHIRSITAREYAVCDPYPLYPLEIVHKRPDCRFSVGIHPYESAVVSEKAWTAITEAAALEHVVAIGECGLDATRDIPMSRQLEIFEKHIFLSEKLKKPLIIHCVKAFDSLIATRRKTRPSQLWIIHGFRGKPQQAEQLRREGLLLSFGAKYNPETLKIFRPGEILFESDDETLPIDTIYRRAARLWKIPRYLVVARTAESAHDILHTADEEG</sequence>
<keyword evidence="1" id="KW-0472">Membrane</keyword>
<dbReference type="SUPFAM" id="SSF51556">
    <property type="entry name" value="Metallo-dependent hydrolases"/>
    <property type="match status" value="1"/>
</dbReference>
<comment type="similarity">
    <text evidence="1">Belongs to the UPF0161 family.</text>
</comment>
<evidence type="ECO:0000256" key="1">
    <source>
        <dbReference type="HAMAP-Rule" id="MF_00386"/>
    </source>
</evidence>
<name>A0A9D1GDI1_9BACT</name>
<keyword evidence="1" id="KW-1003">Cell membrane</keyword>
<evidence type="ECO:0000313" key="2">
    <source>
        <dbReference type="EMBL" id="HIT38557.1"/>
    </source>
</evidence>
<accession>A0A9D1GDI1</accession>
<dbReference type="InterPro" id="IPR032466">
    <property type="entry name" value="Metal_Hydrolase"/>
</dbReference>